<dbReference type="Gene3D" id="1.10.3210.10">
    <property type="entry name" value="Hypothetical protein af1432"/>
    <property type="match status" value="1"/>
</dbReference>
<dbReference type="Proteomes" id="UP000218327">
    <property type="component" value="Unassembled WGS sequence"/>
</dbReference>
<evidence type="ECO:0000313" key="3">
    <source>
        <dbReference type="Proteomes" id="UP000218327"/>
    </source>
</evidence>
<sequence>MEISKFKNSPNRLASNSVLKVKHSDILLGMFICELDRPWSQTPFPVGGFHLRTAEDIEGIAKFCKFVFIDTNKGALPRTEKLNQLTILSSARRAVPASASLKIKRDTYPVSHSVKQQIDSAHKLYSNLKQEFYSQAQEVRSGKEMDLSCFSKSIDGLIEAIVANPQTLIWILNTDTDDCSETAYCVRASVWATILARQIGMRKSDMHTLFLGTLLADIGMQLLPERLVNKRGPFRRKEFLAYRKHVELGLQVVAKYPQLDGRVASIIRCHHERHDGLGFPRALRGEQIPVLARFANLAYCFERLLKSDSKGSPTSALNRLYKQRVLKFPEQLIVEFIHVMGMYSIGSLVELSSGEVALVLEQNQVQKLSPKIAILTDKNKSPLNSCEIVELGNEKDKLVRSIRSSFTNNESEKNSRQGKVLDPANYTFSFCGKRIGIGSIGLRF</sequence>
<dbReference type="SUPFAM" id="SSF109604">
    <property type="entry name" value="HD-domain/PDEase-like"/>
    <property type="match status" value="1"/>
</dbReference>
<dbReference type="PANTHER" id="PTHR43155">
    <property type="entry name" value="CYCLIC DI-GMP PHOSPHODIESTERASE PA4108-RELATED"/>
    <property type="match status" value="1"/>
</dbReference>
<dbReference type="Pfam" id="PF11871">
    <property type="entry name" value="DUF3391"/>
    <property type="match status" value="1"/>
</dbReference>
<dbReference type="EMBL" id="NVVJ01000005">
    <property type="protein sequence ID" value="PCJ27768.1"/>
    <property type="molecule type" value="Genomic_DNA"/>
</dbReference>
<dbReference type="PROSITE" id="PS51832">
    <property type="entry name" value="HD_GYP"/>
    <property type="match status" value="1"/>
</dbReference>
<gene>
    <name evidence="2" type="ORF">COA96_02660</name>
</gene>
<dbReference type="InterPro" id="IPR021812">
    <property type="entry name" value="DUF3391"/>
</dbReference>
<name>A0A2A5B9H3_9GAMM</name>
<organism evidence="2 3">
    <name type="scientific">SAR86 cluster bacterium</name>
    <dbReference type="NCBI Taxonomy" id="2030880"/>
    <lineage>
        <taxon>Bacteria</taxon>
        <taxon>Pseudomonadati</taxon>
        <taxon>Pseudomonadota</taxon>
        <taxon>Gammaproteobacteria</taxon>
        <taxon>SAR86 cluster</taxon>
    </lineage>
</organism>
<evidence type="ECO:0000259" key="1">
    <source>
        <dbReference type="PROSITE" id="PS51832"/>
    </source>
</evidence>
<evidence type="ECO:0000313" key="2">
    <source>
        <dbReference type="EMBL" id="PCJ27768.1"/>
    </source>
</evidence>
<protein>
    <recommendedName>
        <fullName evidence="1">HD-GYP domain-containing protein</fullName>
    </recommendedName>
</protein>
<dbReference type="AlphaFoldDB" id="A0A2A5B9H3"/>
<dbReference type="InterPro" id="IPR037522">
    <property type="entry name" value="HD_GYP_dom"/>
</dbReference>
<reference evidence="3" key="1">
    <citation type="submission" date="2017-08" db="EMBL/GenBank/DDBJ databases">
        <title>A dynamic microbial community with high functional redundancy inhabits the cold, oxic subseafloor aquifer.</title>
        <authorList>
            <person name="Tully B.J."/>
            <person name="Wheat C.G."/>
            <person name="Glazer B.T."/>
            <person name="Huber J.A."/>
        </authorList>
    </citation>
    <scope>NUCLEOTIDE SEQUENCE [LARGE SCALE GENOMIC DNA]</scope>
</reference>
<proteinExistence type="predicted"/>
<feature type="domain" description="HD-GYP" evidence="1">
    <location>
        <begin position="159"/>
        <end position="352"/>
    </location>
</feature>
<comment type="caution">
    <text evidence="2">The sequence shown here is derived from an EMBL/GenBank/DDBJ whole genome shotgun (WGS) entry which is preliminary data.</text>
</comment>
<dbReference type="Pfam" id="PF13487">
    <property type="entry name" value="HD_5"/>
    <property type="match status" value="1"/>
</dbReference>
<accession>A0A2A5B9H3</accession>
<dbReference type="PANTHER" id="PTHR43155:SF2">
    <property type="entry name" value="CYCLIC DI-GMP PHOSPHODIESTERASE PA4108"/>
    <property type="match status" value="1"/>
</dbReference>